<name>A0A0H4T5U0_9BACT</name>
<dbReference type="EMBL" id="KT007007">
    <property type="protein sequence ID" value="AKQ03066.1"/>
    <property type="molecule type" value="Genomic_DNA"/>
</dbReference>
<evidence type="ECO:0000313" key="1">
    <source>
        <dbReference type="EMBL" id="AKQ03066.1"/>
    </source>
</evidence>
<evidence type="ECO:0008006" key="2">
    <source>
        <dbReference type="Google" id="ProtNLM"/>
    </source>
</evidence>
<reference evidence="1" key="1">
    <citation type="journal article" date="2015" name="ISME J.">
        <title>Aquifer environment selects for microbial species cohorts in sediment and groundwater.</title>
        <authorList>
            <person name="Hug L.A."/>
            <person name="Thomas B.C."/>
            <person name="Brown C.T."/>
            <person name="Frischkorn K.R."/>
            <person name="Williams K.H."/>
            <person name="Tringe S.G."/>
            <person name="Banfield J.F."/>
        </authorList>
    </citation>
    <scope>NUCLEOTIDE SEQUENCE</scope>
</reference>
<proteinExistence type="predicted"/>
<organism evidence="1">
    <name type="scientific">uncultured bacterium Rifle_16ft_4_minimus_37862</name>
    <dbReference type="NCBI Taxonomy" id="1665157"/>
    <lineage>
        <taxon>Bacteria</taxon>
        <taxon>environmental samples</taxon>
    </lineage>
</organism>
<dbReference type="AlphaFoldDB" id="A0A0H4T5U0"/>
<protein>
    <recommendedName>
        <fullName evidence="2">FIST domain-containing protein</fullName>
    </recommendedName>
</protein>
<accession>A0A0H4T5U0</accession>
<sequence>MIEQTALTAAELATGRVLRVGVGFSSHPDTIWAAVRATAMARTGLHGATPDLVLLVTAGVPTQDAVPMIRGALGAVGVAGGSTTAILTHNGAVGAGALVVCLANSEGAVSGVAAAPGRNLAEASQGIARLILAGWPFRMRYPRGLGLAFVRPGLGAPAEQFLAPWRVLMGPKMRTVCSVLSAPMVYGTAPAEPIASAACLEANYSTGLGYAEGFAASETLPDRDALVQGAVDAAAAALKRLEGDAARLVLVIESSARHRALGSAASKEWAAIRNEVDPRTPCVGWLCEEVAAYGRGVRPVDAHGSLVVVALGDAPQK</sequence>